<keyword evidence="3" id="KW-1185">Reference proteome</keyword>
<feature type="non-terminal residue" evidence="2">
    <location>
        <position position="54"/>
    </location>
</feature>
<gene>
    <name evidence="2" type="ORF">HF200_30775</name>
</gene>
<dbReference type="Proteomes" id="UP000744032">
    <property type="component" value="Unassembled WGS sequence"/>
</dbReference>
<accession>A0ABX1ISN3</accession>
<reference evidence="2 3" key="1">
    <citation type="submission" date="2020-04" db="EMBL/GenBank/DDBJ databases">
        <title>Genome sequence of Streptomyces galbus strain I339.</title>
        <authorList>
            <person name="Silva E.A.N."/>
            <person name="Merces M."/>
            <person name="Castelo Branco A.P.O.T."/>
            <person name="Vasconcelos P.C."/>
            <person name="Costa N.P."/>
            <person name="Marinho G.C.S."/>
            <person name="Oliveira C.J.B."/>
            <person name="Araujo D."/>
            <person name="Rodrigues Junior V.S."/>
            <person name="Almeida R."/>
            <person name="Silva Filho U.R."/>
            <person name="Andrade A.S.A."/>
            <person name="Cibulski S.P."/>
        </authorList>
    </citation>
    <scope>NUCLEOTIDE SEQUENCE [LARGE SCALE GENOMIC DNA]</scope>
    <source>
        <strain evidence="2 3">I339</strain>
    </source>
</reference>
<evidence type="ECO:0000313" key="2">
    <source>
        <dbReference type="EMBL" id="NKQ28629.1"/>
    </source>
</evidence>
<dbReference type="PROSITE" id="PS51257">
    <property type="entry name" value="PROKAR_LIPOPROTEIN"/>
    <property type="match status" value="1"/>
</dbReference>
<protein>
    <recommendedName>
        <fullName evidence="4">Polysaccharide deacetylase family protein</fullName>
    </recommendedName>
</protein>
<feature type="chain" id="PRO_5047072257" description="Polysaccharide deacetylase family protein" evidence="1">
    <location>
        <begin position="25"/>
        <end position="54"/>
    </location>
</feature>
<proteinExistence type="predicted"/>
<evidence type="ECO:0000256" key="1">
    <source>
        <dbReference type="SAM" id="SignalP"/>
    </source>
</evidence>
<keyword evidence="1" id="KW-0732">Signal</keyword>
<sequence length="54" mass="5634">MRPRRLVAAAAATALLVLGGCAQSVDPIERLGKKAAERVHPHGAAAAPAHRRWG</sequence>
<name>A0ABX1ISN3_STRGB</name>
<evidence type="ECO:0000313" key="3">
    <source>
        <dbReference type="Proteomes" id="UP000744032"/>
    </source>
</evidence>
<organism evidence="2 3">
    <name type="scientific">Streptomyces galbus</name>
    <dbReference type="NCBI Taxonomy" id="33898"/>
    <lineage>
        <taxon>Bacteria</taxon>
        <taxon>Bacillati</taxon>
        <taxon>Actinomycetota</taxon>
        <taxon>Actinomycetes</taxon>
        <taxon>Kitasatosporales</taxon>
        <taxon>Streptomycetaceae</taxon>
        <taxon>Streptomyces</taxon>
    </lineage>
</organism>
<feature type="signal peptide" evidence="1">
    <location>
        <begin position="1"/>
        <end position="24"/>
    </location>
</feature>
<comment type="caution">
    <text evidence="2">The sequence shown here is derived from an EMBL/GenBank/DDBJ whole genome shotgun (WGS) entry which is preliminary data.</text>
</comment>
<dbReference type="EMBL" id="JAAXMD010000468">
    <property type="protein sequence ID" value="NKQ28629.1"/>
    <property type="molecule type" value="Genomic_DNA"/>
</dbReference>
<evidence type="ECO:0008006" key="4">
    <source>
        <dbReference type="Google" id="ProtNLM"/>
    </source>
</evidence>